<dbReference type="PATRIC" id="fig|345309.4.peg.2620"/>
<dbReference type="InterPro" id="IPR001296">
    <property type="entry name" value="Glyco_trans_1"/>
</dbReference>
<name>A0A0F3KGP7_9GAMM</name>
<dbReference type="Proteomes" id="UP000033651">
    <property type="component" value="Unassembled WGS sequence"/>
</dbReference>
<accession>A0A0F3KGP7</accession>
<feature type="domain" description="Glycosyl transferase family 1" evidence="1">
    <location>
        <begin position="193"/>
        <end position="346"/>
    </location>
</feature>
<keyword evidence="4" id="KW-1185">Reference proteome</keyword>
<dbReference type="GO" id="GO:0016757">
    <property type="term" value="F:glycosyltransferase activity"/>
    <property type="evidence" value="ECO:0007669"/>
    <property type="project" value="InterPro"/>
</dbReference>
<evidence type="ECO:0000313" key="3">
    <source>
        <dbReference type="EMBL" id="KJV30430.1"/>
    </source>
</evidence>
<reference evidence="3 4" key="1">
    <citation type="submission" date="2015-03" db="EMBL/GenBank/DDBJ databases">
        <title>Draft genome sequence of Luteibacter yeojuensis strain SU11.</title>
        <authorList>
            <person name="Sulaiman J."/>
            <person name="Priya K."/>
            <person name="Chan K.-G."/>
        </authorList>
    </citation>
    <scope>NUCLEOTIDE SEQUENCE [LARGE SCALE GENOMIC DNA]</scope>
    <source>
        <strain evidence="3 4">SU11</strain>
    </source>
</reference>
<dbReference type="PANTHER" id="PTHR45947:SF15">
    <property type="entry name" value="TEICHURONIC ACID BIOSYNTHESIS GLYCOSYLTRANSFERASE TUAC-RELATED"/>
    <property type="match status" value="1"/>
</dbReference>
<dbReference type="AlphaFoldDB" id="A0A0F3KGP7"/>
<dbReference type="OrthoDB" id="258796at2"/>
<organism evidence="3 4">
    <name type="scientific">Luteibacter yeojuensis</name>
    <dbReference type="NCBI Taxonomy" id="345309"/>
    <lineage>
        <taxon>Bacteria</taxon>
        <taxon>Pseudomonadati</taxon>
        <taxon>Pseudomonadota</taxon>
        <taxon>Gammaproteobacteria</taxon>
        <taxon>Lysobacterales</taxon>
        <taxon>Rhodanobacteraceae</taxon>
        <taxon>Luteibacter</taxon>
    </lineage>
</organism>
<feature type="domain" description="Glycosyltransferase subfamily 4-like N-terminal" evidence="2">
    <location>
        <begin position="23"/>
        <end position="183"/>
    </location>
</feature>
<dbReference type="EMBL" id="JZRB01000032">
    <property type="protein sequence ID" value="KJV30430.1"/>
    <property type="molecule type" value="Genomic_DNA"/>
</dbReference>
<dbReference type="CDD" id="cd03798">
    <property type="entry name" value="GT4_WlbH-like"/>
    <property type="match status" value="1"/>
</dbReference>
<evidence type="ECO:0000259" key="2">
    <source>
        <dbReference type="Pfam" id="PF13579"/>
    </source>
</evidence>
<evidence type="ECO:0000313" key="4">
    <source>
        <dbReference type="Proteomes" id="UP000033651"/>
    </source>
</evidence>
<dbReference type="RefSeq" id="WP_045830437.1">
    <property type="nucleotide sequence ID" value="NZ_JZRB01000032.1"/>
</dbReference>
<dbReference type="Pfam" id="PF00534">
    <property type="entry name" value="Glycos_transf_1"/>
    <property type="match status" value="1"/>
</dbReference>
<comment type="caution">
    <text evidence="3">The sequence shown here is derived from an EMBL/GenBank/DDBJ whole genome shotgun (WGS) entry which is preliminary data.</text>
</comment>
<gene>
    <name evidence="3" type="ORF">VI08_15080</name>
</gene>
<protein>
    <submittedName>
        <fullName evidence="3">Sugar ABC transporter permease</fullName>
    </submittedName>
</protein>
<sequence>MKILVLTNLFPTPWDPRRGTFNRQQFERLGERHEVDVLTAVDFREKMAGARGQVHVPHVNRDHFTFYHPPGIGRFLNALCYAACVMWQRGRALRLARYDVILASWAFPDAAAAAWIAHLLGVPYVVKVHGSDLNVQAASPLRRPQIRHALRSAGAVLAVSKALAAKAVELGARPDQVETVYNGVDGKLFRRGDRRAARERLGLPLDAPVVLYAGNLKVTKGCMDLIEAFPLLAKQRPDARLYFVGDGPDSATLENRAASLCCAPAVHFMGSAPHASLPDWFRAADVLCLPSHNEGVPNVVLEAMACGTPVVATAVGGIPEVVPAYAGTLVPAHHPELLAPALAEMLGRHVDPEAIAAHATSFRWEDNIDRLERMLGRVAAGAPAHVSMNA</sequence>
<dbReference type="InterPro" id="IPR050194">
    <property type="entry name" value="Glycosyltransferase_grp1"/>
</dbReference>
<dbReference type="PANTHER" id="PTHR45947">
    <property type="entry name" value="SULFOQUINOVOSYL TRANSFERASE SQD2"/>
    <property type="match status" value="1"/>
</dbReference>
<proteinExistence type="predicted"/>
<dbReference type="Pfam" id="PF13579">
    <property type="entry name" value="Glyco_trans_4_4"/>
    <property type="match status" value="1"/>
</dbReference>
<evidence type="ECO:0000259" key="1">
    <source>
        <dbReference type="Pfam" id="PF00534"/>
    </source>
</evidence>
<dbReference type="SUPFAM" id="SSF53756">
    <property type="entry name" value="UDP-Glycosyltransferase/glycogen phosphorylase"/>
    <property type="match status" value="1"/>
</dbReference>
<dbReference type="Gene3D" id="3.40.50.2000">
    <property type="entry name" value="Glycogen Phosphorylase B"/>
    <property type="match status" value="2"/>
</dbReference>
<dbReference type="InterPro" id="IPR028098">
    <property type="entry name" value="Glyco_trans_4-like_N"/>
</dbReference>